<proteinExistence type="predicted"/>
<sequence>MTENRTPAEHAPGDALAAHPAPEHAAPADPAPEHPAPAERSTSRRRVLRRVGTAASGLALLGAVAAVAVAGEMTPVAPAEVLDVRTVAVPPSAVERMCPGPPVLATALAGEDLDYDEFDPEGAGTASRVDALALDRADADSAAGTLAGEEEELTLEGTDEARLAGTDGVTGWRTLTAEPSGDRAAFVGGASASRTESGDLRGLFAAPCLVPATTSWLVGGSTETGSSAQLVLTNVGQTPATVQVSAWGSTGALETSAGASVLVAPQAQEVVLLEAVTGADPRVAVRVEADGGQVSAYLQDSELRGLVPAGVSAVVPSAEPAREVRIPGVVLPESGAADPDPARVRLVNPGDTLATVSVVLLGPDGELVVPGAEALAVDPGTVVDVSLAGLPAGTWTLDVRGDAPLVAAAVLTRAGAEGEPLDRAWAPATEPLSSGLVVLPGLADAATLTVANPADTAVDVTLRPVTADGERVADVVVSVPARSTLAQDAAELGEGVVAVELQAGAPVHVAAVLTAQAPDGELVAVLPASEDPHAATTVALSRRIPVLH</sequence>
<evidence type="ECO:0000256" key="2">
    <source>
        <dbReference type="SAM" id="Phobius"/>
    </source>
</evidence>
<dbReference type="EMBL" id="JBHSGF010000008">
    <property type="protein sequence ID" value="MFC4556045.1"/>
    <property type="molecule type" value="Genomic_DNA"/>
</dbReference>
<evidence type="ECO:0000313" key="4">
    <source>
        <dbReference type="Proteomes" id="UP001595955"/>
    </source>
</evidence>
<evidence type="ECO:0000313" key="3">
    <source>
        <dbReference type="EMBL" id="MFC4556045.1"/>
    </source>
</evidence>
<keyword evidence="2" id="KW-0812">Transmembrane</keyword>
<gene>
    <name evidence="3" type="ORF">ACFO3F_12365</name>
</gene>
<keyword evidence="2" id="KW-1133">Transmembrane helix</keyword>
<dbReference type="PROSITE" id="PS51318">
    <property type="entry name" value="TAT"/>
    <property type="match status" value="1"/>
</dbReference>
<feature type="compositionally biased region" description="Low complexity" evidence="1">
    <location>
        <begin position="17"/>
        <end position="28"/>
    </location>
</feature>
<organism evidence="3 4">
    <name type="scientific">Georgenia faecalis</name>
    <dbReference type="NCBI Taxonomy" id="2483799"/>
    <lineage>
        <taxon>Bacteria</taxon>
        <taxon>Bacillati</taxon>
        <taxon>Actinomycetota</taxon>
        <taxon>Actinomycetes</taxon>
        <taxon>Micrococcales</taxon>
        <taxon>Bogoriellaceae</taxon>
        <taxon>Georgenia</taxon>
    </lineage>
</organism>
<keyword evidence="4" id="KW-1185">Reference proteome</keyword>
<protein>
    <submittedName>
        <fullName evidence="3">DUF5719 family protein</fullName>
    </submittedName>
</protein>
<comment type="caution">
    <text evidence="3">The sequence shown here is derived from an EMBL/GenBank/DDBJ whole genome shotgun (WGS) entry which is preliminary data.</text>
</comment>
<reference evidence="4" key="1">
    <citation type="journal article" date="2019" name="Int. J. Syst. Evol. Microbiol.">
        <title>The Global Catalogue of Microorganisms (GCM) 10K type strain sequencing project: providing services to taxonomists for standard genome sequencing and annotation.</title>
        <authorList>
            <consortium name="The Broad Institute Genomics Platform"/>
            <consortium name="The Broad Institute Genome Sequencing Center for Infectious Disease"/>
            <person name="Wu L."/>
            <person name="Ma J."/>
        </authorList>
    </citation>
    <scope>NUCLEOTIDE SEQUENCE [LARGE SCALE GENOMIC DNA]</scope>
    <source>
        <strain evidence="4">JCM 3369</strain>
    </source>
</reference>
<keyword evidence="2" id="KW-0472">Membrane</keyword>
<dbReference type="InterPro" id="IPR006311">
    <property type="entry name" value="TAT_signal"/>
</dbReference>
<feature type="region of interest" description="Disordered" evidence="1">
    <location>
        <begin position="1"/>
        <end position="46"/>
    </location>
</feature>
<dbReference type="Proteomes" id="UP001595955">
    <property type="component" value="Unassembled WGS sequence"/>
</dbReference>
<name>A0ABV9DB75_9MICO</name>
<dbReference type="InterPro" id="IPR043777">
    <property type="entry name" value="DUF5719"/>
</dbReference>
<dbReference type="RefSeq" id="WP_127573970.1">
    <property type="nucleotide sequence ID" value="NZ_CP033325.1"/>
</dbReference>
<dbReference type="Pfam" id="PF18986">
    <property type="entry name" value="DUF5719"/>
    <property type="match status" value="1"/>
</dbReference>
<feature type="compositionally biased region" description="Basic and acidic residues" evidence="1">
    <location>
        <begin position="1"/>
        <end position="12"/>
    </location>
</feature>
<evidence type="ECO:0000256" key="1">
    <source>
        <dbReference type="SAM" id="MobiDB-lite"/>
    </source>
</evidence>
<accession>A0ABV9DB75</accession>
<feature type="transmembrane region" description="Helical" evidence="2">
    <location>
        <begin position="51"/>
        <end position="71"/>
    </location>
</feature>